<dbReference type="EMBL" id="CM009308">
    <property type="protein sequence ID" value="KAI9376933.1"/>
    <property type="molecule type" value="Genomic_DNA"/>
</dbReference>
<proteinExistence type="predicted"/>
<accession>A0ACC0RHZ1</accession>
<protein>
    <submittedName>
        <fullName evidence="1">Uncharacterized protein</fullName>
    </submittedName>
</protein>
<keyword evidence="2" id="KW-1185">Reference proteome</keyword>
<name>A0ACC0RHZ1_POPTR</name>
<dbReference type="Proteomes" id="UP000006729">
    <property type="component" value="Chromosome 19"/>
</dbReference>
<reference evidence="1 2" key="1">
    <citation type="journal article" date="2006" name="Science">
        <title>The genome of black cottonwood, Populus trichocarpa (Torr. &amp; Gray).</title>
        <authorList>
            <person name="Tuskan G.A."/>
            <person name="Difazio S."/>
            <person name="Jansson S."/>
            <person name="Bohlmann J."/>
            <person name="Grigoriev I."/>
            <person name="Hellsten U."/>
            <person name="Putnam N."/>
            <person name="Ralph S."/>
            <person name="Rombauts S."/>
            <person name="Salamov A."/>
            <person name="Schein J."/>
            <person name="Sterck L."/>
            <person name="Aerts A."/>
            <person name="Bhalerao R.R."/>
            <person name="Bhalerao R.P."/>
            <person name="Blaudez D."/>
            <person name="Boerjan W."/>
            <person name="Brun A."/>
            <person name="Brunner A."/>
            <person name="Busov V."/>
            <person name="Campbell M."/>
            <person name="Carlson J."/>
            <person name="Chalot M."/>
            <person name="Chapman J."/>
            <person name="Chen G.L."/>
            <person name="Cooper D."/>
            <person name="Coutinho P.M."/>
            <person name="Couturier J."/>
            <person name="Covert S."/>
            <person name="Cronk Q."/>
            <person name="Cunningham R."/>
            <person name="Davis J."/>
            <person name="Degroeve S."/>
            <person name="Dejardin A."/>
            <person name="Depamphilis C."/>
            <person name="Detter J."/>
            <person name="Dirks B."/>
            <person name="Dubchak I."/>
            <person name="Duplessis S."/>
            <person name="Ehlting J."/>
            <person name="Ellis B."/>
            <person name="Gendler K."/>
            <person name="Goodstein D."/>
            <person name="Gribskov M."/>
            <person name="Grimwood J."/>
            <person name="Groover A."/>
            <person name="Gunter L."/>
            <person name="Hamberger B."/>
            <person name="Heinze B."/>
            <person name="Helariutta Y."/>
            <person name="Henrissat B."/>
            <person name="Holligan D."/>
            <person name="Holt R."/>
            <person name="Huang W."/>
            <person name="Islam-Faridi N."/>
            <person name="Jones S."/>
            <person name="Jones-Rhoades M."/>
            <person name="Jorgensen R."/>
            <person name="Joshi C."/>
            <person name="Kangasjarvi J."/>
            <person name="Karlsson J."/>
            <person name="Kelleher C."/>
            <person name="Kirkpatrick R."/>
            <person name="Kirst M."/>
            <person name="Kohler A."/>
            <person name="Kalluri U."/>
            <person name="Larimer F."/>
            <person name="Leebens-Mack J."/>
            <person name="Leple J.C."/>
            <person name="Locascio P."/>
            <person name="Lou Y."/>
            <person name="Lucas S."/>
            <person name="Martin F."/>
            <person name="Montanini B."/>
            <person name="Napoli C."/>
            <person name="Nelson D.R."/>
            <person name="Nelson C."/>
            <person name="Nieminen K."/>
            <person name="Nilsson O."/>
            <person name="Pereda V."/>
            <person name="Peter G."/>
            <person name="Philippe R."/>
            <person name="Pilate G."/>
            <person name="Poliakov A."/>
            <person name="Razumovskaya J."/>
            <person name="Richardson P."/>
            <person name="Rinaldi C."/>
            <person name="Ritland K."/>
            <person name="Rouze P."/>
            <person name="Ryaboy D."/>
            <person name="Schmutz J."/>
            <person name="Schrader J."/>
            <person name="Segerman B."/>
            <person name="Shin H."/>
            <person name="Siddiqui A."/>
            <person name="Sterky F."/>
            <person name="Terry A."/>
            <person name="Tsai C.J."/>
            <person name="Uberbacher E."/>
            <person name="Unneberg P."/>
            <person name="Vahala J."/>
            <person name="Wall K."/>
            <person name="Wessler S."/>
            <person name="Yang G."/>
            <person name="Yin T."/>
            <person name="Douglas C."/>
            <person name="Marra M."/>
            <person name="Sandberg G."/>
            <person name="Van de Peer Y."/>
            <person name="Rokhsar D."/>
        </authorList>
    </citation>
    <scope>NUCLEOTIDE SEQUENCE [LARGE SCALE GENOMIC DNA]</scope>
    <source>
        <strain evidence="2">cv. Nisqually</strain>
    </source>
</reference>
<organism evidence="1 2">
    <name type="scientific">Populus trichocarpa</name>
    <name type="common">Western balsam poplar</name>
    <name type="synonym">Populus balsamifera subsp. trichocarpa</name>
    <dbReference type="NCBI Taxonomy" id="3694"/>
    <lineage>
        <taxon>Eukaryota</taxon>
        <taxon>Viridiplantae</taxon>
        <taxon>Streptophyta</taxon>
        <taxon>Embryophyta</taxon>
        <taxon>Tracheophyta</taxon>
        <taxon>Spermatophyta</taxon>
        <taxon>Magnoliopsida</taxon>
        <taxon>eudicotyledons</taxon>
        <taxon>Gunneridae</taxon>
        <taxon>Pentapetalae</taxon>
        <taxon>rosids</taxon>
        <taxon>fabids</taxon>
        <taxon>Malpighiales</taxon>
        <taxon>Salicaceae</taxon>
        <taxon>Saliceae</taxon>
        <taxon>Populus</taxon>
    </lineage>
</organism>
<evidence type="ECO:0000313" key="2">
    <source>
        <dbReference type="Proteomes" id="UP000006729"/>
    </source>
</evidence>
<comment type="caution">
    <text evidence="1">The sequence shown here is derived from an EMBL/GenBank/DDBJ whole genome shotgun (WGS) entry which is preliminary data.</text>
</comment>
<evidence type="ECO:0000313" key="1">
    <source>
        <dbReference type="EMBL" id="KAI9376933.1"/>
    </source>
</evidence>
<sequence length="102" mass="10540">MHRFNPSNHLIIMTSLFTVGEQSCSDTGLRSDVLCTSSIPPPMKSFAHACSPVKTASPCCAISTCVPSLFCSCALGTSLLLEPATVLSFFSGGPSIAARAAS</sequence>
<gene>
    <name evidence="1" type="ORF">POPTR_019G002502v4</name>
</gene>